<evidence type="ECO:0000256" key="1">
    <source>
        <dbReference type="ARBA" id="ARBA00006717"/>
    </source>
</evidence>
<reference evidence="8" key="1">
    <citation type="submission" date="2020-01" db="EMBL/GenBank/DDBJ databases">
        <title>Draft genome sequence of the Termite Coptotermes fromosanus.</title>
        <authorList>
            <person name="Itakura S."/>
            <person name="Yosikawa Y."/>
            <person name="Umezawa K."/>
        </authorList>
    </citation>
    <scope>NUCLEOTIDE SEQUENCE [LARGE SCALE GENOMIC DNA]</scope>
</reference>
<comment type="caution">
    <text evidence="7">The sequence shown here is derived from an EMBL/GenBank/DDBJ whole genome shotgun (WGS) entry which is preliminary data.</text>
</comment>
<organism evidence="7 8">
    <name type="scientific">Coptotermes formosanus</name>
    <name type="common">Formosan subterranean termite</name>
    <dbReference type="NCBI Taxonomy" id="36987"/>
    <lineage>
        <taxon>Eukaryota</taxon>
        <taxon>Metazoa</taxon>
        <taxon>Ecdysozoa</taxon>
        <taxon>Arthropoda</taxon>
        <taxon>Hexapoda</taxon>
        <taxon>Insecta</taxon>
        <taxon>Pterygota</taxon>
        <taxon>Neoptera</taxon>
        <taxon>Polyneoptera</taxon>
        <taxon>Dictyoptera</taxon>
        <taxon>Blattodea</taxon>
        <taxon>Blattoidea</taxon>
        <taxon>Termitoidae</taxon>
        <taxon>Rhinotermitidae</taxon>
        <taxon>Coptotermes</taxon>
    </lineage>
</organism>
<feature type="binding site" evidence="5">
    <location>
        <begin position="194"/>
        <end position="195"/>
    </location>
    <ligand>
        <name>substrate</name>
    </ligand>
</feature>
<dbReference type="Pfam" id="PF00300">
    <property type="entry name" value="His_Phos_1"/>
    <property type="match status" value="1"/>
</dbReference>
<dbReference type="AlphaFoldDB" id="A0A6L2PW41"/>
<gene>
    <name evidence="7" type="ORF">Cfor_10143</name>
</gene>
<dbReference type="InterPro" id="IPR029033">
    <property type="entry name" value="His_PPase_superfam"/>
</dbReference>
<accession>A0A6L2PW41</accession>
<dbReference type="InterPro" id="IPR005952">
    <property type="entry name" value="Phosphogly_mut1"/>
</dbReference>
<name>A0A6L2PW41_COPFO</name>
<comment type="similarity">
    <text evidence="1">Belongs to the phosphoglycerate mutase family. BPG-dependent PGAM subfamily.</text>
</comment>
<feature type="site" description="Transition state stabilizer" evidence="6">
    <location>
        <position position="263"/>
    </location>
</feature>
<dbReference type="OrthoDB" id="354304at2759"/>
<evidence type="ECO:0000313" key="7">
    <source>
        <dbReference type="EMBL" id="GFG35422.1"/>
    </source>
</evidence>
<sequence>MKQVWFIPHLAQLAVASRRTGVCPRRSARNGSLITAVFVYVPCALLVTLSSEFNFVFCSSSGGVRKGGLYSDQRALKTHDTIRQYTSVCSPQATAGTVSTAIYQLNSNIHSAVNFGIKRFLHGDINREDKMCLAKSVNIQCNGKEEARQAAAALNTENLQFDVAYTSVLRRAHDTLDIILREIRQPGLPVQIWRRSFDVRPPPMEKHHKYYNEIVNNPKFRSIKGRIPQTESLKTTMLRVIPFWNSAIVADIKSGKRVLVVCHGTSLRGIVKHVGRLSDDAITRLNLPTGIPFIFEFDADFKPIASMKFLSDEDTVQKAMEKVASIGRAPN</sequence>
<dbReference type="Proteomes" id="UP000502823">
    <property type="component" value="Unassembled WGS sequence"/>
</dbReference>
<keyword evidence="4" id="KW-0413">Isomerase</keyword>
<evidence type="ECO:0000256" key="4">
    <source>
        <dbReference type="ARBA" id="ARBA00023235"/>
    </source>
</evidence>
<dbReference type="Gene3D" id="3.40.50.1240">
    <property type="entry name" value="Phosphoglycerate mutase-like"/>
    <property type="match status" value="2"/>
</dbReference>
<dbReference type="EC" id="5.4.2.11" evidence="2"/>
<evidence type="ECO:0000256" key="2">
    <source>
        <dbReference type="ARBA" id="ARBA00012028"/>
    </source>
</evidence>
<dbReference type="GO" id="GO:0016791">
    <property type="term" value="F:phosphatase activity"/>
    <property type="evidence" value="ECO:0007669"/>
    <property type="project" value="UniProtKB-ARBA"/>
</dbReference>
<dbReference type="InParanoid" id="A0A6L2PW41"/>
<dbReference type="PANTHER" id="PTHR11931">
    <property type="entry name" value="PHOSPHOGLYCERATE MUTASE"/>
    <property type="match status" value="1"/>
</dbReference>
<dbReference type="InterPro" id="IPR013078">
    <property type="entry name" value="His_Pase_superF_clade-1"/>
</dbReference>
<proteinExistence type="inferred from homology"/>
<dbReference type="GO" id="GO:0004619">
    <property type="term" value="F:phosphoglycerate mutase activity"/>
    <property type="evidence" value="ECO:0007669"/>
    <property type="project" value="UniProtKB-EC"/>
</dbReference>
<protein>
    <recommendedName>
        <fullName evidence="2">phosphoglycerate mutase (2,3-diphosphoglycerate-dependent)</fullName>
        <ecNumber evidence="2">5.4.2.11</ecNumber>
    </recommendedName>
</protein>
<dbReference type="NCBIfam" id="TIGR01258">
    <property type="entry name" value="pgm_1"/>
    <property type="match status" value="1"/>
</dbReference>
<dbReference type="GO" id="GO:0006096">
    <property type="term" value="P:glycolytic process"/>
    <property type="evidence" value="ECO:0007669"/>
    <property type="project" value="UniProtKB-KW"/>
</dbReference>
<evidence type="ECO:0000256" key="5">
    <source>
        <dbReference type="PIRSR" id="PIRSR613078-2"/>
    </source>
</evidence>
<keyword evidence="8" id="KW-1185">Reference proteome</keyword>
<evidence type="ECO:0000313" key="8">
    <source>
        <dbReference type="Proteomes" id="UP000502823"/>
    </source>
</evidence>
<feature type="binding site" evidence="5">
    <location>
        <position position="171"/>
    </location>
    <ligand>
        <name>substrate</name>
    </ligand>
</feature>
<keyword evidence="3" id="KW-0324">Glycolysis</keyword>
<evidence type="ECO:0000256" key="3">
    <source>
        <dbReference type="ARBA" id="ARBA00023152"/>
    </source>
</evidence>
<dbReference type="SUPFAM" id="SSF53254">
    <property type="entry name" value="Phosphoglycerate mutase-like"/>
    <property type="match status" value="1"/>
</dbReference>
<dbReference type="EMBL" id="BLKM01000549">
    <property type="protein sequence ID" value="GFG35422.1"/>
    <property type="molecule type" value="Genomic_DNA"/>
</dbReference>
<evidence type="ECO:0000256" key="6">
    <source>
        <dbReference type="PIRSR" id="PIRSR613078-3"/>
    </source>
</evidence>
<dbReference type="CDD" id="cd07067">
    <property type="entry name" value="HP_PGM_like"/>
    <property type="match status" value="1"/>
</dbReference>